<dbReference type="GO" id="GO:0000302">
    <property type="term" value="P:response to reactive oxygen species"/>
    <property type="evidence" value="ECO:0007669"/>
    <property type="project" value="TreeGrafter"/>
</dbReference>
<dbReference type="InterPro" id="IPR006311">
    <property type="entry name" value="TAT_signal"/>
</dbReference>
<accession>A0A836BSU4</accession>
<proteinExistence type="inferred from homology"/>
<feature type="domain" description="Plant heme peroxidase family profile" evidence="4">
    <location>
        <begin position="99"/>
        <end position="244"/>
    </location>
</feature>
<keyword evidence="1" id="KW-0560">Oxidoreductase</keyword>
<evidence type="ECO:0000256" key="1">
    <source>
        <dbReference type="ARBA" id="ARBA00023002"/>
    </source>
</evidence>
<reference evidence="5" key="1">
    <citation type="journal article" date="2020" name="bioRxiv">
        <title>Comparative genomics of Chlamydomonas.</title>
        <authorList>
            <person name="Craig R.J."/>
            <person name="Hasan A.R."/>
            <person name="Ness R.W."/>
            <person name="Keightley P.D."/>
        </authorList>
    </citation>
    <scope>NUCLEOTIDE SEQUENCE</scope>
    <source>
        <strain evidence="5">CCAP 11/70</strain>
    </source>
</reference>
<dbReference type="GO" id="GO:0020037">
    <property type="term" value="F:heme binding"/>
    <property type="evidence" value="ECO:0007669"/>
    <property type="project" value="InterPro"/>
</dbReference>
<dbReference type="PROSITE" id="PS51318">
    <property type="entry name" value="TAT"/>
    <property type="match status" value="1"/>
</dbReference>
<dbReference type="GO" id="GO:0042744">
    <property type="term" value="P:hydrogen peroxide catabolic process"/>
    <property type="evidence" value="ECO:0007669"/>
    <property type="project" value="TreeGrafter"/>
</dbReference>
<comment type="similarity">
    <text evidence="2">Belongs to the peroxidase family.</text>
</comment>
<dbReference type="Gene3D" id="1.10.520.10">
    <property type="match status" value="1"/>
</dbReference>
<comment type="caution">
    <text evidence="5">The sequence shown here is derived from an EMBL/GenBank/DDBJ whole genome shotgun (WGS) entry which is preliminary data.</text>
</comment>
<dbReference type="CDD" id="cd00314">
    <property type="entry name" value="plant_peroxidase_like"/>
    <property type="match status" value="1"/>
</dbReference>
<evidence type="ECO:0000259" key="4">
    <source>
        <dbReference type="Pfam" id="PF00141"/>
    </source>
</evidence>
<sequence>MALRHAAFKSTGSARRSSTSAKVGRATRSVVVRASAAREDAGMGRRQLLSAAGAAALALGAAPLLAPAPASAGLFDPPTNPLKELRLKAEDILKETLTEADAPACVRLTLHDALTYDAATKTGGLDGSIVLNKEELGRPENQDLAAIVEKLKPAKAKIDAIGNLSWADTIWLAGKVTTQLGWAKIKIASAALSSGGEVIAGPAFSAPWPVRLGRLDAPEPGPEGKVPAANAPVADITATFAKLGVVPGASSGPFAAKPPFWERPTFLLWTAAAADPPAEEARFASELPDKYGSIKTMYERSRLTTTRTDYEVDFIAFYNQMGELARYK</sequence>
<gene>
    <name evidence="5" type="ORF">HYH03_013889</name>
</gene>
<name>A0A836BSU4_9CHLO</name>
<dbReference type="EMBL" id="JAEHOE010000096">
    <property type="protein sequence ID" value="KAG2487467.1"/>
    <property type="molecule type" value="Genomic_DNA"/>
</dbReference>
<protein>
    <recommendedName>
        <fullName evidence="4">Plant heme peroxidase family profile domain-containing protein</fullName>
    </recommendedName>
</protein>
<feature type="region of interest" description="Disordered" evidence="3">
    <location>
        <begin position="1"/>
        <end position="22"/>
    </location>
</feature>
<dbReference type="AlphaFoldDB" id="A0A836BSU4"/>
<keyword evidence="6" id="KW-1185">Reference proteome</keyword>
<dbReference type="GO" id="GO:0004601">
    <property type="term" value="F:peroxidase activity"/>
    <property type="evidence" value="ECO:0007669"/>
    <property type="project" value="InterPro"/>
</dbReference>
<dbReference type="GO" id="GO:0034599">
    <property type="term" value="P:cellular response to oxidative stress"/>
    <property type="evidence" value="ECO:0007669"/>
    <property type="project" value="InterPro"/>
</dbReference>
<dbReference type="SUPFAM" id="SSF48113">
    <property type="entry name" value="Heme-dependent peroxidases"/>
    <property type="match status" value="1"/>
</dbReference>
<dbReference type="Pfam" id="PF00141">
    <property type="entry name" value="peroxidase"/>
    <property type="match status" value="1"/>
</dbReference>
<dbReference type="InterPro" id="IPR010255">
    <property type="entry name" value="Haem_peroxidase_sf"/>
</dbReference>
<evidence type="ECO:0000256" key="3">
    <source>
        <dbReference type="SAM" id="MobiDB-lite"/>
    </source>
</evidence>
<dbReference type="OrthoDB" id="2113341at2759"/>
<evidence type="ECO:0000256" key="2">
    <source>
        <dbReference type="RuleBase" id="RU004241"/>
    </source>
</evidence>
<dbReference type="InterPro" id="IPR002016">
    <property type="entry name" value="Haem_peroxidase"/>
</dbReference>
<dbReference type="PANTHER" id="PTHR31356">
    <property type="entry name" value="THYLAKOID LUMENAL 29 KDA PROTEIN, CHLOROPLASTIC-RELATED"/>
    <property type="match status" value="1"/>
</dbReference>
<dbReference type="PANTHER" id="PTHR31356:SF34">
    <property type="entry name" value="THYLAKOID LUMENAL 29 KDA PROTEIN, CHLOROPLASTIC"/>
    <property type="match status" value="1"/>
</dbReference>
<dbReference type="Proteomes" id="UP000612055">
    <property type="component" value="Unassembled WGS sequence"/>
</dbReference>
<evidence type="ECO:0000313" key="6">
    <source>
        <dbReference type="Proteomes" id="UP000612055"/>
    </source>
</evidence>
<feature type="compositionally biased region" description="Low complexity" evidence="3">
    <location>
        <begin position="9"/>
        <end position="22"/>
    </location>
</feature>
<dbReference type="InterPro" id="IPR044831">
    <property type="entry name" value="Ccp1-like"/>
</dbReference>
<organism evidence="5 6">
    <name type="scientific">Edaphochlamys debaryana</name>
    <dbReference type="NCBI Taxonomy" id="47281"/>
    <lineage>
        <taxon>Eukaryota</taxon>
        <taxon>Viridiplantae</taxon>
        <taxon>Chlorophyta</taxon>
        <taxon>core chlorophytes</taxon>
        <taxon>Chlorophyceae</taxon>
        <taxon>CS clade</taxon>
        <taxon>Chlamydomonadales</taxon>
        <taxon>Chlamydomonadales incertae sedis</taxon>
        <taxon>Edaphochlamys</taxon>
    </lineage>
</organism>
<evidence type="ECO:0000313" key="5">
    <source>
        <dbReference type="EMBL" id="KAG2487467.1"/>
    </source>
</evidence>